<evidence type="ECO:0000313" key="3">
    <source>
        <dbReference type="EMBL" id="OAA68086.1"/>
    </source>
</evidence>
<evidence type="ECO:0000256" key="1">
    <source>
        <dbReference type="SAM" id="MobiDB-lite"/>
    </source>
</evidence>
<gene>
    <name evidence="3" type="ORF">SPI_00281</name>
</gene>
<dbReference type="STRING" id="1081102.A0A168A020"/>
<comment type="caution">
    <text evidence="3">The sequence shown here is derived from an EMBL/GenBank/DDBJ whole genome shotgun (WGS) entry which is preliminary data.</text>
</comment>
<feature type="compositionally biased region" description="Basic residues" evidence="1">
    <location>
        <begin position="13"/>
        <end position="27"/>
    </location>
</feature>
<dbReference type="InterPro" id="IPR023753">
    <property type="entry name" value="FAD/NAD-binding_dom"/>
</dbReference>
<dbReference type="AlphaFoldDB" id="A0A168A020"/>
<feature type="compositionally biased region" description="Pro residues" evidence="1">
    <location>
        <begin position="33"/>
        <end position="42"/>
    </location>
</feature>
<dbReference type="Proteomes" id="UP000076874">
    <property type="component" value="Unassembled WGS sequence"/>
</dbReference>
<feature type="domain" description="FAD/NAD(P)-binding" evidence="2">
    <location>
        <begin position="134"/>
        <end position="375"/>
    </location>
</feature>
<dbReference type="PRINTS" id="PR00368">
    <property type="entry name" value="FADPNR"/>
</dbReference>
<dbReference type="PANTHER" id="PTHR43735">
    <property type="entry name" value="APOPTOSIS-INDUCING FACTOR 1"/>
    <property type="match status" value="1"/>
</dbReference>
<dbReference type="Gene3D" id="3.50.50.100">
    <property type="match status" value="1"/>
</dbReference>
<organism evidence="3 4">
    <name type="scientific">Niveomyces insectorum RCEF 264</name>
    <dbReference type="NCBI Taxonomy" id="1081102"/>
    <lineage>
        <taxon>Eukaryota</taxon>
        <taxon>Fungi</taxon>
        <taxon>Dikarya</taxon>
        <taxon>Ascomycota</taxon>
        <taxon>Pezizomycotina</taxon>
        <taxon>Sordariomycetes</taxon>
        <taxon>Hypocreomycetidae</taxon>
        <taxon>Hypocreales</taxon>
        <taxon>Cordycipitaceae</taxon>
        <taxon>Niveomyces</taxon>
    </lineage>
</organism>
<dbReference type="GO" id="GO:0004174">
    <property type="term" value="F:electron-transferring-flavoprotein dehydrogenase activity"/>
    <property type="evidence" value="ECO:0007669"/>
    <property type="project" value="TreeGrafter"/>
</dbReference>
<dbReference type="SUPFAM" id="SSF51905">
    <property type="entry name" value="FAD/NAD(P)-binding domain"/>
    <property type="match status" value="1"/>
</dbReference>
<proteinExistence type="predicted"/>
<dbReference type="InterPro" id="IPR036188">
    <property type="entry name" value="FAD/NAD-bd_sf"/>
</dbReference>
<keyword evidence="4" id="KW-1185">Reference proteome</keyword>
<reference evidence="3 4" key="1">
    <citation type="journal article" date="2016" name="Genome Biol. Evol.">
        <title>Divergent and convergent evolution of fungal pathogenicity.</title>
        <authorList>
            <person name="Shang Y."/>
            <person name="Xiao G."/>
            <person name="Zheng P."/>
            <person name="Cen K."/>
            <person name="Zhan S."/>
            <person name="Wang C."/>
        </authorList>
    </citation>
    <scope>NUCLEOTIDE SEQUENCE [LARGE SCALE GENOMIC DNA]</scope>
    <source>
        <strain evidence="3 4">RCEF 264</strain>
    </source>
</reference>
<dbReference type="GO" id="GO:0005737">
    <property type="term" value="C:cytoplasm"/>
    <property type="evidence" value="ECO:0007669"/>
    <property type="project" value="TreeGrafter"/>
</dbReference>
<dbReference type="PANTHER" id="PTHR43735:SF24">
    <property type="entry name" value="NUCLEOTIDE-DISULPHIDE OXIDOREDUCTASE AMID-LIKE, PUTATIVE (AFU_ORTHOLOGUE AFUA_1G17180)-RELATED"/>
    <property type="match status" value="1"/>
</dbReference>
<dbReference type="OrthoDB" id="202203at2759"/>
<protein>
    <submittedName>
        <fullName evidence="3">Pyridine nucleotide-disulfide oxidoreductase, NAD-binding domain protein</fullName>
    </submittedName>
</protein>
<dbReference type="Pfam" id="PF07992">
    <property type="entry name" value="Pyr_redox_2"/>
    <property type="match status" value="1"/>
</dbReference>
<evidence type="ECO:0000259" key="2">
    <source>
        <dbReference type="Pfam" id="PF07992"/>
    </source>
</evidence>
<dbReference type="PRINTS" id="PR00411">
    <property type="entry name" value="PNDRDTASEI"/>
</dbReference>
<accession>A0A168A020</accession>
<evidence type="ECO:0000313" key="4">
    <source>
        <dbReference type="Proteomes" id="UP000076874"/>
    </source>
</evidence>
<feature type="region of interest" description="Disordered" evidence="1">
    <location>
        <begin position="1"/>
        <end position="61"/>
    </location>
</feature>
<name>A0A168A020_9HYPO</name>
<dbReference type="EMBL" id="AZHD01000001">
    <property type="protein sequence ID" value="OAA68086.1"/>
    <property type="molecule type" value="Genomic_DNA"/>
</dbReference>
<sequence>MECSPPSRYRSGQTRRPRWRDPRKKRCQLASPPLLPTTPPSRPSSFASITGPSSPIKASAVPSGLKSKINFTCLRSVKKLKRKNWRVVGRRCCHYVGRFCVIRSYSATSAASPSQPAATTNMGSTLDAAAPGPFKVLVIGGSYGGLAAALNLSDLCLGKPARGDLRERNEENANKNDPEPFDVDITMVDERDGFYHVIGSPLVFASSTYAEKAWIPYKDIPALQTTPNIRPPVRGSVVRVDLESKTAEIRPASGNSKPHTLAYDILVVAAGLRRAFPVVPQALERATYLSEVAPHIQAVTHAPDGVLVVGGGAVGVEMAAELKLAQPQTKVTLAHSRARLLSSEPLPDTVASQALALLQKGGVDVLLDHRLETTRLLSNDGDGNGNGNSSGDTPVHEVTFTNGHTLRTNAVVRAMSQSVPSTQFLPPAALDAAGYLRIRPNLFFPADVPHADSALGVGDLVAWSGIKRCGGAMHHGALAAWNVHQRMRQLRHGTAPVFQALEKTPPMIALALGKEALAFGGEDGVKTGTDIAEHFFQDDVGLNSEKPKGGDMDKI</sequence>
<dbReference type="GO" id="GO:0050660">
    <property type="term" value="F:flavin adenine dinucleotide binding"/>
    <property type="evidence" value="ECO:0007669"/>
    <property type="project" value="TreeGrafter"/>
</dbReference>